<gene>
    <name evidence="1" type="ORF">LTR37_000366</name>
</gene>
<proteinExistence type="predicted"/>
<evidence type="ECO:0000313" key="1">
    <source>
        <dbReference type="EMBL" id="KAK3725396.1"/>
    </source>
</evidence>
<protein>
    <submittedName>
        <fullName evidence="1">Uncharacterized protein</fullName>
    </submittedName>
</protein>
<organism evidence="1 2">
    <name type="scientific">Vermiconidia calcicola</name>
    <dbReference type="NCBI Taxonomy" id="1690605"/>
    <lineage>
        <taxon>Eukaryota</taxon>
        <taxon>Fungi</taxon>
        <taxon>Dikarya</taxon>
        <taxon>Ascomycota</taxon>
        <taxon>Pezizomycotina</taxon>
        <taxon>Dothideomycetes</taxon>
        <taxon>Dothideomycetidae</taxon>
        <taxon>Mycosphaerellales</taxon>
        <taxon>Extremaceae</taxon>
        <taxon>Vermiconidia</taxon>
    </lineage>
</organism>
<name>A0ACC3NYM7_9PEZI</name>
<comment type="caution">
    <text evidence="1">The sequence shown here is derived from an EMBL/GenBank/DDBJ whole genome shotgun (WGS) entry which is preliminary data.</text>
</comment>
<dbReference type="Proteomes" id="UP001281147">
    <property type="component" value="Unassembled WGS sequence"/>
</dbReference>
<sequence>MAAEPVRRSARLTTYDSNGREYLAGSIGWSLNELERWLTSPTVQPHLQLWYNLCVSGARRFNDAIEWIKTGETGYYCDPSDLEEDLLLLCLGEGDGVDEQEPQSPPNGKRAAYSDEKAATGKWITQEVWARTAWRIVQDNRGDEQAFAKDVREHPAACYGFVIDLLCLAFHSLAFRGRASPYESLINGHFSLTKRTNDTGDDGENETHQHVDDGNAFSSTASSSTETCDHSSDTDFMNSDVQTPATSEVSVGQDTDSKSAAALEKWVDSTSTAAEPGSGQIGYRAAARATTWRSE</sequence>
<reference evidence="1" key="1">
    <citation type="submission" date="2023-07" db="EMBL/GenBank/DDBJ databases">
        <title>Black Yeasts Isolated from many extreme environments.</title>
        <authorList>
            <person name="Coleine C."/>
            <person name="Stajich J.E."/>
            <person name="Selbmann L."/>
        </authorList>
    </citation>
    <scope>NUCLEOTIDE SEQUENCE</scope>
    <source>
        <strain evidence="1">CCFEE 5714</strain>
    </source>
</reference>
<dbReference type="EMBL" id="JAUTXU010000002">
    <property type="protein sequence ID" value="KAK3725396.1"/>
    <property type="molecule type" value="Genomic_DNA"/>
</dbReference>
<evidence type="ECO:0000313" key="2">
    <source>
        <dbReference type="Proteomes" id="UP001281147"/>
    </source>
</evidence>
<accession>A0ACC3NYM7</accession>
<keyword evidence="2" id="KW-1185">Reference proteome</keyword>